<feature type="transmembrane region" description="Helical" evidence="1">
    <location>
        <begin position="110"/>
        <end position="129"/>
    </location>
</feature>
<evidence type="ECO:0000256" key="1">
    <source>
        <dbReference type="SAM" id="Phobius"/>
    </source>
</evidence>
<feature type="transmembrane region" description="Helical" evidence="1">
    <location>
        <begin position="233"/>
        <end position="259"/>
    </location>
</feature>
<comment type="caution">
    <text evidence="2">The sequence shown here is derived from an EMBL/GenBank/DDBJ whole genome shotgun (WGS) entry which is preliminary data.</text>
</comment>
<evidence type="ECO:0000313" key="3">
    <source>
        <dbReference type="Proteomes" id="UP000750711"/>
    </source>
</evidence>
<feature type="transmembrane region" description="Helical" evidence="1">
    <location>
        <begin position="187"/>
        <end position="212"/>
    </location>
</feature>
<keyword evidence="1" id="KW-0472">Membrane</keyword>
<keyword evidence="1" id="KW-1133">Transmembrane helix</keyword>
<gene>
    <name evidence="2" type="ORF">GP486_000677</name>
</gene>
<name>A0A9P8LIL0_9PEZI</name>
<sequence>MVINTALQVICAYPVSSQYGRMVRYLIYPLLTLSLLFSVAGWVAGGALNTAMTYIAITGIHLAAMAVNREAGVLDLDVLTAYHVCMVALILSPPLIMWTKSLRRPSGKGVFAIWVVLLWIGVILFTVSAKHLPKSVPCLDSKRENVTSTGDLQSCMLACSNFSLPLRQFQDTRVVVAPKYYDQMSTITLSGTIIVSFFVLFALIHAGIAPSLAPDGTQRSQMRGQLSSFEAGFAAKSASLIFSLPLKLSVAATITWIFIMEFTILRHLPQAETNTAISQWGPLAAFALVTLAGGVSRLTTPSPGISQAIPFSRRTSAHTEELERQYSSGTTPWNRPTETTGILPPKDGFWARILSVG</sequence>
<reference evidence="2" key="1">
    <citation type="submission" date="2021-03" db="EMBL/GenBank/DDBJ databases">
        <title>Comparative genomics and phylogenomic investigation of the class Geoglossomycetes provide insights into ecological specialization and systematics.</title>
        <authorList>
            <person name="Melie T."/>
            <person name="Pirro S."/>
            <person name="Miller A.N."/>
            <person name="Quandt A."/>
        </authorList>
    </citation>
    <scope>NUCLEOTIDE SEQUENCE</scope>
    <source>
        <strain evidence="2">CAQ_001_2017</strain>
    </source>
</reference>
<feature type="transmembrane region" description="Helical" evidence="1">
    <location>
        <begin position="79"/>
        <end position="98"/>
    </location>
</feature>
<organism evidence="2 3">
    <name type="scientific">Trichoglossum hirsutum</name>
    <dbReference type="NCBI Taxonomy" id="265104"/>
    <lineage>
        <taxon>Eukaryota</taxon>
        <taxon>Fungi</taxon>
        <taxon>Dikarya</taxon>
        <taxon>Ascomycota</taxon>
        <taxon>Pezizomycotina</taxon>
        <taxon>Geoglossomycetes</taxon>
        <taxon>Geoglossales</taxon>
        <taxon>Geoglossaceae</taxon>
        <taxon>Trichoglossum</taxon>
    </lineage>
</organism>
<dbReference type="Proteomes" id="UP000750711">
    <property type="component" value="Unassembled WGS sequence"/>
</dbReference>
<dbReference type="EMBL" id="JAGHQM010000049">
    <property type="protein sequence ID" value="KAH0565924.1"/>
    <property type="molecule type" value="Genomic_DNA"/>
</dbReference>
<protein>
    <submittedName>
        <fullName evidence="2">Uncharacterized protein</fullName>
    </submittedName>
</protein>
<keyword evidence="3" id="KW-1185">Reference proteome</keyword>
<feature type="transmembrane region" description="Helical" evidence="1">
    <location>
        <begin position="25"/>
        <end position="44"/>
    </location>
</feature>
<proteinExistence type="predicted"/>
<evidence type="ECO:0000313" key="2">
    <source>
        <dbReference type="EMBL" id="KAH0565924.1"/>
    </source>
</evidence>
<dbReference type="AlphaFoldDB" id="A0A9P8LIL0"/>
<keyword evidence="1" id="KW-0812">Transmembrane</keyword>
<accession>A0A9P8LIL0</accession>